<dbReference type="Proteomes" id="UP000479000">
    <property type="component" value="Unassembled WGS sequence"/>
</dbReference>
<name>A0A6H5G8X9_9HEMI</name>
<gene>
    <name evidence="1" type="ORF">NTEN_LOCUS4972</name>
</gene>
<evidence type="ECO:0000313" key="2">
    <source>
        <dbReference type="Proteomes" id="UP000479000"/>
    </source>
</evidence>
<evidence type="ECO:0000313" key="1">
    <source>
        <dbReference type="EMBL" id="CAA9998689.1"/>
    </source>
</evidence>
<sequence>MNLREISYRSFPVSFRALQAYKPCGLSNCEGSKDFRTTGKQPELAEVAGQRKQSPHLIAATSDSPEQTSVANQIKAANDKTYNKKGRFSVLYLQFLEHETSHMVVEVAELLSYALSIIARGEVLPSTPGSSKDSDESMKKVTRKITSAVHLLQGGNKFFSYLHYEGSSLKRGCRCPCTPSSSRPTIIVQSLSRWLGSLDFGSAGNSAAAWLPKEKLPFSHTFPTDFFLLEMIEEKKTEKALKMWIGGSIFRIVSRRNHERVRARLGWPCTQGDVTKRAEISHTSPDVRRGAAGMCFEPLGSYWTNPFQPRGFYACTRTVRTLLLPKIHGQPMSKVLNNGLKIC</sequence>
<dbReference type="AlphaFoldDB" id="A0A6H5G8X9"/>
<keyword evidence="2" id="KW-1185">Reference proteome</keyword>
<accession>A0A6H5G8X9</accession>
<reference evidence="1 2" key="1">
    <citation type="submission" date="2020-02" db="EMBL/GenBank/DDBJ databases">
        <authorList>
            <person name="Ferguson B K."/>
        </authorList>
    </citation>
    <scope>NUCLEOTIDE SEQUENCE [LARGE SCALE GENOMIC DNA]</scope>
</reference>
<proteinExistence type="predicted"/>
<protein>
    <submittedName>
        <fullName evidence="1">Uncharacterized protein</fullName>
    </submittedName>
</protein>
<dbReference type="EMBL" id="CADCXU010007303">
    <property type="protein sequence ID" value="CAA9998689.1"/>
    <property type="molecule type" value="Genomic_DNA"/>
</dbReference>
<organism evidence="1 2">
    <name type="scientific">Nesidiocoris tenuis</name>
    <dbReference type="NCBI Taxonomy" id="355587"/>
    <lineage>
        <taxon>Eukaryota</taxon>
        <taxon>Metazoa</taxon>
        <taxon>Ecdysozoa</taxon>
        <taxon>Arthropoda</taxon>
        <taxon>Hexapoda</taxon>
        <taxon>Insecta</taxon>
        <taxon>Pterygota</taxon>
        <taxon>Neoptera</taxon>
        <taxon>Paraneoptera</taxon>
        <taxon>Hemiptera</taxon>
        <taxon>Heteroptera</taxon>
        <taxon>Panheteroptera</taxon>
        <taxon>Cimicomorpha</taxon>
        <taxon>Miridae</taxon>
        <taxon>Dicyphina</taxon>
        <taxon>Nesidiocoris</taxon>
    </lineage>
</organism>